<evidence type="ECO:0000313" key="1">
    <source>
        <dbReference type="EMBL" id="PKY61660.1"/>
    </source>
</evidence>
<dbReference type="AlphaFoldDB" id="A0A2I1HS08"/>
<evidence type="ECO:0000313" key="2">
    <source>
        <dbReference type="Proteomes" id="UP000234323"/>
    </source>
</evidence>
<reference evidence="1 2" key="1">
    <citation type="submission" date="2015-10" db="EMBL/GenBank/DDBJ databases">
        <title>Genome analyses suggest a sexual origin of heterokaryosis in a supposedly ancient asexual fungus.</title>
        <authorList>
            <person name="Ropars J."/>
            <person name="Sedzielewska K."/>
            <person name="Noel J."/>
            <person name="Charron P."/>
            <person name="Farinelli L."/>
            <person name="Marton T."/>
            <person name="Kruger M."/>
            <person name="Pelin A."/>
            <person name="Brachmann A."/>
            <person name="Corradi N."/>
        </authorList>
    </citation>
    <scope>NUCLEOTIDE SEQUENCE [LARGE SCALE GENOMIC DNA]</scope>
    <source>
        <strain evidence="1 2">A4</strain>
    </source>
</reference>
<dbReference type="EMBL" id="LLXI01005678">
    <property type="protein sequence ID" value="PKY61660.1"/>
    <property type="molecule type" value="Genomic_DNA"/>
</dbReference>
<dbReference type="Proteomes" id="UP000234323">
    <property type="component" value="Unassembled WGS sequence"/>
</dbReference>
<proteinExistence type="predicted"/>
<sequence>MPQQVLKLGKNGINGNLIRNLTDEGIHQKIPTKYTIAFTKIIKISKNWKIIANFIDSKIMEAAAEASLTGDMRRIWKVRNFKTVLEERKTTKVCKEKGRLGRVKLEDDRRGRGSNMVKRLRVGEEVVKNVEEEVASSFQGFKVVDIIKKYRSDEKIKYERYNESTDGTADKDGSLVYGGQRTWSEIKQKDNLTKLGRKIISLVEQNDILRQYTTLKR</sequence>
<accession>A0A2I1HS08</accession>
<organism evidence="1 2">
    <name type="scientific">Rhizophagus irregularis</name>
    <dbReference type="NCBI Taxonomy" id="588596"/>
    <lineage>
        <taxon>Eukaryota</taxon>
        <taxon>Fungi</taxon>
        <taxon>Fungi incertae sedis</taxon>
        <taxon>Mucoromycota</taxon>
        <taxon>Glomeromycotina</taxon>
        <taxon>Glomeromycetes</taxon>
        <taxon>Glomerales</taxon>
        <taxon>Glomeraceae</taxon>
        <taxon>Rhizophagus</taxon>
    </lineage>
</organism>
<gene>
    <name evidence="1" type="ORF">RhiirA4_486946</name>
</gene>
<comment type="caution">
    <text evidence="1">The sequence shown here is derived from an EMBL/GenBank/DDBJ whole genome shotgun (WGS) entry which is preliminary data.</text>
</comment>
<protein>
    <submittedName>
        <fullName evidence="1">Uncharacterized protein</fullName>
    </submittedName>
</protein>
<name>A0A2I1HS08_9GLOM</name>
<keyword evidence="2" id="KW-1185">Reference proteome</keyword>